<evidence type="ECO:0000313" key="2">
    <source>
        <dbReference type="EMBL" id="MDO5971549.1"/>
    </source>
</evidence>
<keyword evidence="1" id="KW-1133">Transmembrane helix</keyword>
<sequence length="159" mass="17915">MIKIKVLLGFAICYVVFNIIHLSSQVIHFRSWRTIYQSILDSGNSFFGKSIWLIQNMISFVTLIGIIYVCVALFKIIKSGYFNIQASRSFKIGGLLLCFVAALDLIRAILEISASYQTEFQIGYLMVNGLLFLMGFGILIISKIIKNGTLLKQESDLTI</sequence>
<dbReference type="EMBL" id="JAUOEK010000161">
    <property type="protein sequence ID" value="MDO5971549.1"/>
    <property type="molecule type" value="Genomic_DNA"/>
</dbReference>
<feature type="transmembrane region" description="Helical" evidence="1">
    <location>
        <begin position="7"/>
        <end position="31"/>
    </location>
</feature>
<feature type="transmembrane region" description="Helical" evidence="1">
    <location>
        <begin position="51"/>
        <end position="77"/>
    </location>
</feature>
<gene>
    <name evidence="2" type="ORF">Q4Q35_17230</name>
</gene>
<comment type="caution">
    <text evidence="2">The sequence shown here is derived from an EMBL/GenBank/DDBJ whole genome shotgun (WGS) entry which is preliminary data.</text>
</comment>
<evidence type="ECO:0000256" key="1">
    <source>
        <dbReference type="SAM" id="Phobius"/>
    </source>
</evidence>
<keyword evidence="1" id="KW-0812">Transmembrane</keyword>
<organism evidence="2 3">
    <name type="scientific">Flavivirga aquimarina</name>
    <dbReference type="NCBI Taxonomy" id="2027862"/>
    <lineage>
        <taxon>Bacteria</taxon>
        <taxon>Pseudomonadati</taxon>
        <taxon>Bacteroidota</taxon>
        <taxon>Flavobacteriia</taxon>
        <taxon>Flavobacteriales</taxon>
        <taxon>Flavobacteriaceae</taxon>
        <taxon>Flavivirga</taxon>
    </lineage>
</organism>
<keyword evidence="3" id="KW-1185">Reference proteome</keyword>
<accession>A0ABT8WEF9</accession>
<feature type="transmembrane region" description="Helical" evidence="1">
    <location>
        <begin position="122"/>
        <end position="142"/>
    </location>
</feature>
<feature type="transmembrane region" description="Helical" evidence="1">
    <location>
        <begin position="89"/>
        <end position="110"/>
    </location>
</feature>
<proteinExistence type="predicted"/>
<protein>
    <submittedName>
        <fullName evidence="2">DUF2975 domain-containing protein</fullName>
    </submittedName>
</protein>
<name>A0ABT8WEF9_9FLAO</name>
<keyword evidence="1" id="KW-0472">Membrane</keyword>
<reference evidence="2" key="1">
    <citation type="submission" date="2023-07" db="EMBL/GenBank/DDBJ databases">
        <title>Two novel species in the genus Flavivirga.</title>
        <authorList>
            <person name="Kwon K."/>
        </authorList>
    </citation>
    <scope>NUCLEOTIDE SEQUENCE</scope>
    <source>
        <strain evidence="2">KCTC 52353</strain>
    </source>
</reference>
<dbReference type="RefSeq" id="WP_303279263.1">
    <property type="nucleotide sequence ID" value="NZ_JAUOEK010000161.1"/>
</dbReference>
<evidence type="ECO:0000313" key="3">
    <source>
        <dbReference type="Proteomes" id="UP001176883"/>
    </source>
</evidence>
<dbReference type="Proteomes" id="UP001176883">
    <property type="component" value="Unassembled WGS sequence"/>
</dbReference>